<evidence type="ECO:0000313" key="5">
    <source>
        <dbReference type="EMBL" id="PRY10743.1"/>
    </source>
</evidence>
<keyword evidence="6" id="KW-1185">Reference proteome</keyword>
<dbReference type="PANTHER" id="PTHR43798">
    <property type="entry name" value="MONOACYLGLYCEROL LIPASE"/>
    <property type="match status" value="1"/>
</dbReference>
<dbReference type="Gene3D" id="3.40.50.1820">
    <property type="entry name" value="alpha/beta hydrolase"/>
    <property type="match status" value="1"/>
</dbReference>
<organism evidence="5 6">
    <name type="scientific">Kineococcus rhizosphaerae</name>
    <dbReference type="NCBI Taxonomy" id="559628"/>
    <lineage>
        <taxon>Bacteria</taxon>
        <taxon>Bacillati</taxon>
        <taxon>Actinomycetota</taxon>
        <taxon>Actinomycetes</taxon>
        <taxon>Kineosporiales</taxon>
        <taxon>Kineosporiaceae</taxon>
        <taxon>Kineococcus</taxon>
    </lineage>
</organism>
<feature type="compositionally biased region" description="Low complexity" evidence="2">
    <location>
        <begin position="36"/>
        <end position="51"/>
    </location>
</feature>
<evidence type="ECO:0000256" key="3">
    <source>
        <dbReference type="SAM" id="SignalP"/>
    </source>
</evidence>
<comment type="caution">
    <text evidence="5">The sequence shown here is derived from an EMBL/GenBank/DDBJ whole genome shotgun (WGS) entry which is preliminary data.</text>
</comment>
<dbReference type="OrthoDB" id="7185741at2"/>
<keyword evidence="3" id="KW-0732">Signal</keyword>
<feature type="domain" description="AB hydrolase-1" evidence="4">
    <location>
        <begin position="81"/>
        <end position="214"/>
    </location>
</feature>
<sequence length="314" mass="32137">MSSTRRPRTLTAALVTAAALGAVVACGSPGVAAPDRVPVASSSSAPAPVDPTGTTAMGTQRTITRDGHDVAFYVTAGSGAVIVLDAGGGEDASYWNALVPVLAQQTGATVVTYDRTGSGRSSDVPGAFSAAAAADDLAAGLQGLGLVREPVVLVSHSLAGEVATYLVDDHPGLVQGAVLVDANVPQFFTPQETARLVAATDEQAAQVRAAPQTRQTRQALAVADGFGPAHTAYHALTWPSDLPVAVIVSERTPMPAGSPDAEAWRAAQQHFADAAPDRTLVTARDSSHDVALDRPDVVEQQIGDVLAQVRSQVR</sequence>
<evidence type="ECO:0000259" key="4">
    <source>
        <dbReference type="Pfam" id="PF00561"/>
    </source>
</evidence>
<dbReference type="AlphaFoldDB" id="A0A2T0QXJ9"/>
<protein>
    <submittedName>
        <fullName evidence="5">Pimeloyl-ACP methyl ester carboxylesterase</fullName>
    </submittedName>
</protein>
<dbReference type="RefSeq" id="WP_106214909.1">
    <property type="nucleotide sequence ID" value="NZ_PVZF01000015.1"/>
</dbReference>
<dbReference type="Proteomes" id="UP000238083">
    <property type="component" value="Unassembled WGS sequence"/>
</dbReference>
<dbReference type="GO" id="GO:0016787">
    <property type="term" value="F:hydrolase activity"/>
    <property type="evidence" value="ECO:0007669"/>
    <property type="project" value="UniProtKB-KW"/>
</dbReference>
<name>A0A2T0QXJ9_9ACTN</name>
<gene>
    <name evidence="5" type="ORF">CLV37_1157</name>
</gene>
<dbReference type="SUPFAM" id="SSF53474">
    <property type="entry name" value="alpha/beta-Hydrolases"/>
    <property type="match status" value="1"/>
</dbReference>
<dbReference type="InterPro" id="IPR050266">
    <property type="entry name" value="AB_hydrolase_sf"/>
</dbReference>
<dbReference type="InterPro" id="IPR000073">
    <property type="entry name" value="AB_hydrolase_1"/>
</dbReference>
<proteinExistence type="predicted"/>
<evidence type="ECO:0000256" key="1">
    <source>
        <dbReference type="ARBA" id="ARBA00022801"/>
    </source>
</evidence>
<evidence type="ECO:0000256" key="2">
    <source>
        <dbReference type="SAM" id="MobiDB-lite"/>
    </source>
</evidence>
<evidence type="ECO:0000313" key="6">
    <source>
        <dbReference type="Proteomes" id="UP000238083"/>
    </source>
</evidence>
<dbReference type="PROSITE" id="PS51257">
    <property type="entry name" value="PROKAR_LIPOPROTEIN"/>
    <property type="match status" value="1"/>
</dbReference>
<dbReference type="InterPro" id="IPR029058">
    <property type="entry name" value="AB_hydrolase_fold"/>
</dbReference>
<dbReference type="GO" id="GO:0016020">
    <property type="term" value="C:membrane"/>
    <property type="evidence" value="ECO:0007669"/>
    <property type="project" value="TreeGrafter"/>
</dbReference>
<accession>A0A2T0QXJ9</accession>
<feature type="chain" id="PRO_5039236849" evidence="3">
    <location>
        <begin position="33"/>
        <end position="314"/>
    </location>
</feature>
<feature type="region of interest" description="Disordered" evidence="2">
    <location>
        <begin position="36"/>
        <end position="58"/>
    </location>
</feature>
<dbReference type="EMBL" id="PVZF01000015">
    <property type="protein sequence ID" value="PRY10743.1"/>
    <property type="molecule type" value="Genomic_DNA"/>
</dbReference>
<dbReference type="Pfam" id="PF00561">
    <property type="entry name" value="Abhydrolase_1"/>
    <property type="match status" value="1"/>
</dbReference>
<feature type="signal peptide" evidence="3">
    <location>
        <begin position="1"/>
        <end position="32"/>
    </location>
</feature>
<reference evidence="5 6" key="1">
    <citation type="submission" date="2018-03" db="EMBL/GenBank/DDBJ databases">
        <title>Genomic Encyclopedia of Archaeal and Bacterial Type Strains, Phase II (KMG-II): from individual species to whole genera.</title>
        <authorList>
            <person name="Goeker M."/>
        </authorList>
    </citation>
    <scope>NUCLEOTIDE SEQUENCE [LARGE SCALE GENOMIC DNA]</scope>
    <source>
        <strain evidence="5 6">DSM 19711</strain>
    </source>
</reference>
<dbReference type="PANTHER" id="PTHR43798:SF31">
    <property type="entry name" value="AB HYDROLASE SUPERFAMILY PROTEIN YCLE"/>
    <property type="match status" value="1"/>
</dbReference>
<keyword evidence="1" id="KW-0378">Hydrolase</keyword>